<comment type="caution">
    <text evidence="1">The sequence shown here is derived from an EMBL/GenBank/DDBJ whole genome shotgun (WGS) entry which is preliminary data.</text>
</comment>
<evidence type="ECO:0000313" key="2">
    <source>
        <dbReference type="Proteomes" id="UP001549251"/>
    </source>
</evidence>
<dbReference type="EMBL" id="JBEPSD010000001">
    <property type="protein sequence ID" value="MET4569096.1"/>
    <property type="molecule type" value="Genomic_DNA"/>
</dbReference>
<keyword evidence="2" id="KW-1185">Reference proteome</keyword>
<sequence length="84" mass="9528">MSKDLSNVHVLLGQLIDGWCERRALNPLRVILSCYPLTNGFTEDWVLLATSLKTIRVQFANDLATDELEQVIELQHLAESAAYR</sequence>
<gene>
    <name evidence="1" type="ORF">ABIE04_001423</name>
</gene>
<evidence type="ECO:0000313" key="1">
    <source>
        <dbReference type="EMBL" id="MET4569096.1"/>
    </source>
</evidence>
<dbReference type="RefSeq" id="WP_354547981.1">
    <property type="nucleotide sequence ID" value="NZ_JBEPSD010000001.1"/>
</dbReference>
<accession>A0ABV2PVN0</accession>
<reference evidence="1 2" key="1">
    <citation type="submission" date="2024-06" db="EMBL/GenBank/DDBJ databases">
        <title>Sorghum-associated microbial communities from plants grown in Nebraska, USA.</title>
        <authorList>
            <person name="Schachtman D."/>
        </authorList>
    </citation>
    <scope>NUCLEOTIDE SEQUENCE [LARGE SCALE GENOMIC DNA]</scope>
    <source>
        <strain evidence="1 2">1757</strain>
    </source>
</reference>
<name>A0ABV2PVN0_9GAMM</name>
<proteinExistence type="predicted"/>
<protein>
    <submittedName>
        <fullName evidence="1">Uncharacterized protein</fullName>
    </submittedName>
</protein>
<dbReference type="Proteomes" id="UP001549251">
    <property type="component" value="Unassembled WGS sequence"/>
</dbReference>
<organism evidence="1 2">
    <name type="scientific">Rhodanobacter soli</name>
    <dbReference type="NCBI Taxonomy" id="590609"/>
    <lineage>
        <taxon>Bacteria</taxon>
        <taxon>Pseudomonadati</taxon>
        <taxon>Pseudomonadota</taxon>
        <taxon>Gammaproteobacteria</taxon>
        <taxon>Lysobacterales</taxon>
        <taxon>Rhodanobacteraceae</taxon>
        <taxon>Rhodanobacter</taxon>
    </lineage>
</organism>